<comment type="caution">
    <text evidence="3">The sequence shown here is derived from an EMBL/GenBank/DDBJ whole genome shotgun (WGS) entry which is preliminary data.</text>
</comment>
<dbReference type="EMBL" id="CAJJDN010000001">
    <property type="protein sequence ID" value="CAD8046405.1"/>
    <property type="molecule type" value="Genomic_DNA"/>
</dbReference>
<dbReference type="InterPro" id="IPR049630">
    <property type="entry name" value="DYDC-like_DD"/>
</dbReference>
<evidence type="ECO:0000313" key="3">
    <source>
        <dbReference type="EMBL" id="CAD8046405.1"/>
    </source>
</evidence>
<evidence type="ECO:0000313" key="4">
    <source>
        <dbReference type="Proteomes" id="UP000692954"/>
    </source>
</evidence>
<feature type="region of interest" description="Disordered" evidence="2">
    <location>
        <begin position="899"/>
        <end position="951"/>
    </location>
</feature>
<dbReference type="PANTHER" id="PTHR23356:SF16">
    <property type="entry name" value="DPY30 DOMAIN CONTAINING 2"/>
    <property type="match status" value="1"/>
</dbReference>
<keyword evidence="4" id="KW-1185">Reference proteome</keyword>
<proteinExistence type="predicted"/>
<protein>
    <submittedName>
        <fullName evidence="3">Uncharacterized protein</fullName>
    </submittedName>
</protein>
<feature type="coiled-coil region" evidence="1">
    <location>
        <begin position="395"/>
        <end position="432"/>
    </location>
</feature>
<dbReference type="AlphaFoldDB" id="A0A8S1JW71"/>
<reference evidence="3" key="1">
    <citation type="submission" date="2021-01" db="EMBL/GenBank/DDBJ databases">
        <authorList>
            <consortium name="Genoscope - CEA"/>
            <person name="William W."/>
        </authorList>
    </citation>
    <scope>NUCLEOTIDE SEQUENCE</scope>
</reference>
<feature type="coiled-coil region" evidence="1">
    <location>
        <begin position="196"/>
        <end position="223"/>
    </location>
</feature>
<sequence>MGITEFDLQPLNKIKVPVEYENDAQFYIESITKQHEKRRQRLLIEYNELLNLKQVESSQAPKTFVQDEKIDDGQSLKINDRLLKVKKIQQEQREQQLLLYSQKEQLIESRRQKKSSEREFRAYQKELLETSRMEQNQRNRAQLSKMMHDKYEKRKMSYDAKLQRLELFKQAQQIVPRKTRLNETLARYQKSVEDRKLQDKERLRKLEESLEKANSKKSSNITEIKRKGLLEQLKIEDAIFNRERSWHVKQSRLIEKLQIRTEVVRRSLKQEKQKPYPFPKFLQKKILSYYFVLLQKSQINQNARVSMTQRRKHQKCFRLKIKYKEINLLKLIICFYITDMDYLTQDEVGGIVAKGLAVLYLEKPQFPIDYLAKWLLTYSQLLEKQKTREERQQVKETKIKEFKVLTQQLAFLNEESERLENLQKEKHEQFLEQIKQAKYHDEFLGDVFCDYVAKRFRVNSYVCELDFPRKEIDLNLEDDENAHINQEGTKLLTYIYTDQNSKFLIGQNLLPETGVTYDALKEPQPDENGEVIQTNGIYISNVVKEPRIVYHKWPKLGAYYAIPLVYQSCLYEQSFDQGIEQRSQYLILKENQDKERSAKEAEFEERLESEDPAVIEQEKQAYLAGLEPLLEPSFAQQKKEYVFCIDTLGQDREIPENHRQEIFDLVNMLIKQWELQEIQSMKADVELQLHYQTQLGAPYKEILENWTLEEEQYVESHQEKLAEFKENEKLFQYEVDCLKLERLREKLSDREFIQPLLNLNNCRIIKFNSIIQSGLYLIGANKADINQPDNNRLNIRKLVLDENLIQQIVSYNHRGPKPEPQYKWCYVDRVQKRIEKIEQEQVDAYNLILGRMLKFLQLTCKLRKLDIEIRKDIIANKRKQIEQLKEEVTKLNELKETALKEHKEQLSPEELEEFNQEEWDANFDSEHPMPEIPENPADEIDDDYIVEQPQQ</sequence>
<dbReference type="Proteomes" id="UP000692954">
    <property type="component" value="Unassembled WGS sequence"/>
</dbReference>
<gene>
    <name evidence="3" type="ORF">PSON_ATCC_30995.1.T0010595</name>
</gene>
<organism evidence="3 4">
    <name type="scientific">Paramecium sonneborni</name>
    <dbReference type="NCBI Taxonomy" id="65129"/>
    <lineage>
        <taxon>Eukaryota</taxon>
        <taxon>Sar</taxon>
        <taxon>Alveolata</taxon>
        <taxon>Ciliophora</taxon>
        <taxon>Intramacronucleata</taxon>
        <taxon>Oligohymenophorea</taxon>
        <taxon>Peniculida</taxon>
        <taxon>Parameciidae</taxon>
        <taxon>Paramecium</taxon>
    </lineage>
</organism>
<evidence type="ECO:0000256" key="1">
    <source>
        <dbReference type="SAM" id="Coils"/>
    </source>
</evidence>
<dbReference type="OrthoDB" id="432281at2759"/>
<dbReference type="CDD" id="cd22966">
    <property type="entry name" value="DD_DYDC-like"/>
    <property type="match status" value="1"/>
</dbReference>
<dbReference type="InterPro" id="IPR037856">
    <property type="entry name" value="Sdc1/DPY30"/>
</dbReference>
<keyword evidence="1" id="KW-0175">Coiled coil</keyword>
<feature type="compositionally biased region" description="Acidic residues" evidence="2">
    <location>
        <begin position="936"/>
        <end position="945"/>
    </location>
</feature>
<dbReference type="GO" id="GO:0048188">
    <property type="term" value="C:Set1C/COMPASS complex"/>
    <property type="evidence" value="ECO:0007669"/>
    <property type="project" value="InterPro"/>
</dbReference>
<evidence type="ECO:0000256" key="2">
    <source>
        <dbReference type="SAM" id="MobiDB-lite"/>
    </source>
</evidence>
<feature type="compositionally biased region" description="Acidic residues" evidence="2">
    <location>
        <begin position="907"/>
        <end position="923"/>
    </location>
</feature>
<accession>A0A8S1JW71</accession>
<dbReference type="PANTHER" id="PTHR23356">
    <property type="entry name" value="DPY30-RELATED"/>
    <property type="match status" value="1"/>
</dbReference>
<name>A0A8S1JW71_9CILI</name>